<dbReference type="Gene3D" id="3.40.50.1000">
    <property type="entry name" value="HAD superfamily/HAD-like"/>
    <property type="match status" value="1"/>
</dbReference>
<dbReference type="CDD" id="cd02603">
    <property type="entry name" value="HAD_sEH-N_like"/>
    <property type="match status" value="1"/>
</dbReference>
<dbReference type="PANTHER" id="PTHR47829">
    <property type="entry name" value="HYDROLASE, PUTATIVE (AFU_ORTHOLOGUE AFUA_1G12880)-RELATED"/>
    <property type="match status" value="1"/>
</dbReference>
<dbReference type="Proteomes" id="UP000294225">
    <property type="component" value="Unassembled WGS sequence"/>
</dbReference>
<dbReference type="RefSeq" id="WP_131498252.1">
    <property type="nucleotide sequence ID" value="NZ_SJKC01000003.1"/>
</dbReference>
<dbReference type="SFLD" id="SFLDS00003">
    <property type="entry name" value="Haloacid_Dehalogenase"/>
    <property type="match status" value="1"/>
</dbReference>
<evidence type="ECO:0000313" key="2">
    <source>
        <dbReference type="Proteomes" id="UP000294225"/>
    </source>
</evidence>
<dbReference type="NCBIfam" id="TIGR01509">
    <property type="entry name" value="HAD-SF-IA-v3"/>
    <property type="match status" value="1"/>
</dbReference>
<dbReference type="Pfam" id="PF00702">
    <property type="entry name" value="Hydrolase"/>
    <property type="match status" value="1"/>
</dbReference>
<sequence length="223" mass="23674">MTVDAVLFDYGGVLTNPVKHSISAWVATDGIEPASVARVLRAWLSRDAPDGTPVHRLETGELPVAEFEALLAAELTTVDGRPIEPRGVLSRLFAGMHPDPAMFALAAELRDLGVRVGLLSNSWGNTYPRGRIDALFDPILISGEIGLRKPLAPIYELAVGRLGLPAGRVLFIDDAEPNVLGARAAGLRALLHADATSTRATLAQLLPGLSPEPQSARADRSLP</sequence>
<dbReference type="AlphaFoldDB" id="A0A4R0ITI5"/>
<dbReference type="EMBL" id="SJKC01000003">
    <property type="protein sequence ID" value="TCC36427.1"/>
    <property type="molecule type" value="Genomic_DNA"/>
</dbReference>
<accession>A0A4R0ITI5</accession>
<comment type="caution">
    <text evidence="1">The sequence shown here is derived from an EMBL/GenBank/DDBJ whole genome shotgun (WGS) entry which is preliminary data.</text>
</comment>
<reference evidence="1 2" key="1">
    <citation type="submission" date="2019-02" db="EMBL/GenBank/DDBJ databases">
        <title>Kribbella capetownensis sp. nov. and Kribbella speibonae sp. nov., isolated from soil.</title>
        <authorList>
            <person name="Curtis S.M."/>
            <person name="Norton I."/>
            <person name="Everest G.J."/>
            <person name="Meyers P.R."/>
        </authorList>
    </citation>
    <scope>NUCLEOTIDE SEQUENCE [LARGE SCALE GENOMIC DNA]</scope>
    <source>
        <strain evidence="1 2">YM55</strain>
    </source>
</reference>
<gene>
    <name evidence="1" type="ORF">E0H92_27740</name>
</gene>
<dbReference type="SUPFAM" id="SSF56784">
    <property type="entry name" value="HAD-like"/>
    <property type="match status" value="1"/>
</dbReference>
<dbReference type="PRINTS" id="PR00413">
    <property type="entry name" value="HADHALOGNASE"/>
</dbReference>
<dbReference type="SFLD" id="SFLDG01129">
    <property type="entry name" value="C1.5:_HAD__Beta-PGM__Phosphata"/>
    <property type="match status" value="1"/>
</dbReference>
<dbReference type="PANTHER" id="PTHR47829:SF1">
    <property type="entry name" value="HAD FAMILY PHOSPHATASE"/>
    <property type="match status" value="1"/>
</dbReference>
<dbReference type="InterPro" id="IPR036412">
    <property type="entry name" value="HAD-like_sf"/>
</dbReference>
<name>A0A4R0ITI5_9ACTN</name>
<organism evidence="1 2">
    <name type="scientific">Kribbella speibonae</name>
    <dbReference type="NCBI Taxonomy" id="1572660"/>
    <lineage>
        <taxon>Bacteria</taxon>
        <taxon>Bacillati</taxon>
        <taxon>Actinomycetota</taxon>
        <taxon>Actinomycetes</taxon>
        <taxon>Propionibacteriales</taxon>
        <taxon>Kribbellaceae</taxon>
        <taxon>Kribbella</taxon>
    </lineage>
</organism>
<proteinExistence type="predicted"/>
<dbReference type="InterPro" id="IPR052898">
    <property type="entry name" value="ACAD10-like"/>
</dbReference>
<dbReference type="InterPro" id="IPR006439">
    <property type="entry name" value="HAD-SF_hydro_IA"/>
</dbReference>
<dbReference type="Gene3D" id="1.10.150.240">
    <property type="entry name" value="Putative phosphatase, domain 2"/>
    <property type="match status" value="1"/>
</dbReference>
<dbReference type="InterPro" id="IPR023198">
    <property type="entry name" value="PGP-like_dom2"/>
</dbReference>
<dbReference type="InterPro" id="IPR023214">
    <property type="entry name" value="HAD_sf"/>
</dbReference>
<evidence type="ECO:0000313" key="1">
    <source>
        <dbReference type="EMBL" id="TCC36427.1"/>
    </source>
</evidence>
<protein>
    <submittedName>
        <fullName evidence="1">HAD family phosphatase</fullName>
    </submittedName>
</protein>